<dbReference type="PANTHER" id="PTHR30483">
    <property type="entry name" value="LEUCINE-SPECIFIC-BINDING PROTEIN"/>
    <property type="match status" value="1"/>
</dbReference>
<evidence type="ECO:0000313" key="6">
    <source>
        <dbReference type="Proteomes" id="UP000266206"/>
    </source>
</evidence>
<dbReference type="EMBL" id="NQYH01000007">
    <property type="protein sequence ID" value="RIY40670.1"/>
    <property type="molecule type" value="Genomic_DNA"/>
</dbReference>
<protein>
    <recommendedName>
        <fullName evidence="4">Leucine-binding protein domain-containing protein</fullName>
    </recommendedName>
</protein>
<comment type="caution">
    <text evidence="5">The sequence shown here is derived from an EMBL/GenBank/DDBJ whole genome shotgun (WGS) entry which is preliminary data.</text>
</comment>
<dbReference type="RefSeq" id="WP_119516253.1">
    <property type="nucleotide sequence ID" value="NZ_NQYH01000007.1"/>
</dbReference>
<evidence type="ECO:0000256" key="1">
    <source>
        <dbReference type="ARBA" id="ARBA00010062"/>
    </source>
</evidence>
<feature type="signal peptide" evidence="3">
    <location>
        <begin position="1"/>
        <end position="30"/>
    </location>
</feature>
<organism evidence="5 6">
    <name type="scientific">Neopusillimonas maritima</name>
    <dbReference type="NCBI Taxonomy" id="2026239"/>
    <lineage>
        <taxon>Bacteria</taxon>
        <taxon>Pseudomonadati</taxon>
        <taxon>Pseudomonadota</taxon>
        <taxon>Betaproteobacteria</taxon>
        <taxon>Burkholderiales</taxon>
        <taxon>Alcaligenaceae</taxon>
        <taxon>Neopusillimonas</taxon>
    </lineage>
</organism>
<evidence type="ECO:0000259" key="4">
    <source>
        <dbReference type="Pfam" id="PF13458"/>
    </source>
</evidence>
<reference evidence="5 6" key="1">
    <citation type="submission" date="2017-08" db="EMBL/GenBank/DDBJ databases">
        <title>Pusillimonas indicus sp. nov., a member of the family Alcaligenaceae isolated from surface seawater.</title>
        <authorList>
            <person name="Li J."/>
        </authorList>
    </citation>
    <scope>NUCLEOTIDE SEQUENCE [LARGE SCALE GENOMIC DNA]</scope>
    <source>
        <strain evidence="5 6">L52-1-41</strain>
    </source>
</reference>
<accession>A0A3A1YV13</accession>
<dbReference type="PANTHER" id="PTHR30483:SF6">
    <property type="entry name" value="PERIPLASMIC BINDING PROTEIN OF ABC TRANSPORTER FOR NATURAL AMINO ACIDS"/>
    <property type="match status" value="1"/>
</dbReference>
<evidence type="ECO:0000313" key="5">
    <source>
        <dbReference type="EMBL" id="RIY40670.1"/>
    </source>
</evidence>
<comment type="similarity">
    <text evidence="1">Belongs to the leucine-binding protein family.</text>
</comment>
<dbReference type="Gene3D" id="3.40.50.2300">
    <property type="match status" value="2"/>
</dbReference>
<keyword evidence="2 3" id="KW-0732">Signal</keyword>
<dbReference type="InterPro" id="IPR051010">
    <property type="entry name" value="BCAA_transport"/>
</dbReference>
<dbReference type="PROSITE" id="PS51318">
    <property type="entry name" value="TAT"/>
    <property type="match status" value="1"/>
</dbReference>
<evidence type="ECO:0000256" key="3">
    <source>
        <dbReference type="SAM" id="SignalP"/>
    </source>
</evidence>
<evidence type="ECO:0000256" key="2">
    <source>
        <dbReference type="ARBA" id="ARBA00022729"/>
    </source>
</evidence>
<dbReference type="InterPro" id="IPR028081">
    <property type="entry name" value="Leu-bd"/>
</dbReference>
<name>A0A3A1YV13_9BURK</name>
<dbReference type="InterPro" id="IPR028082">
    <property type="entry name" value="Peripla_BP_I"/>
</dbReference>
<proteinExistence type="inferred from homology"/>
<gene>
    <name evidence="5" type="ORF">CJP73_09405</name>
</gene>
<dbReference type="Proteomes" id="UP000266206">
    <property type="component" value="Unassembled WGS sequence"/>
</dbReference>
<dbReference type="AlphaFoldDB" id="A0A3A1YV13"/>
<dbReference type="InterPro" id="IPR006311">
    <property type="entry name" value="TAT_signal"/>
</dbReference>
<sequence length="423" mass="45694">MTTRRQFNKLAAMGTLGLAAPAILSSKAFAADKPIKIGASVSLTGPLASTRAGEIGYQLWRDDVNAAGGLLGRKVEFVIYDDQSSASNVPAIYSKLVDVDKVDVLISPYGANLSAPLMPFIKQRNLFMVGMFALAGNDRARSNKYFHACPWGPDSMLGWARGFFDIAKSINAKRIAIINSDLEFSSSAAQGGAQVAKEYGMEVVMNQSYPPNTSDFSAILRNINNVAPDAVFVCSYPADSAAIIRGVKEIGINDSVQIFGGSMIGPQYGSLLGSLGEDLNGLVNITTFVPEPTLQSPGIESFFKRYTPIAIEQKLDPLGFYIPPFYYVAGQIIEAGVKGSESVDIEKMAQYLHANPIDTIVGKVAFNDIGDWTKRRTLMIQIQNVKGNDINQFREPGKQVILDPAELKSGNLITPYNAARKAS</sequence>
<feature type="domain" description="Leucine-binding protein" evidence="4">
    <location>
        <begin position="34"/>
        <end position="367"/>
    </location>
</feature>
<dbReference type="SUPFAM" id="SSF53822">
    <property type="entry name" value="Periplasmic binding protein-like I"/>
    <property type="match status" value="1"/>
</dbReference>
<dbReference type="CDD" id="cd06338">
    <property type="entry name" value="PBP1_ABC_ligand_binding-like"/>
    <property type="match status" value="1"/>
</dbReference>
<feature type="chain" id="PRO_5017483281" description="Leucine-binding protein domain-containing protein" evidence="3">
    <location>
        <begin position="31"/>
        <end position="423"/>
    </location>
</feature>
<dbReference type="OrthoDB" id="9783240at2"/>
<dbReference type="Pfam" id="PF13458">
    <property type="entry name" value="Peripla_BP_6"/>
    <property type="match status" value="1"/>
</dbReference>